<dbReference type="InterPro" id="IPR050124">
    <property type="entry name" value="tRNA_CCA-adding_enzyme"/>
</dbReference>
<dbReference type="GO" id="GO:0004810">
    <property type="term" value="F:CCA tRNA nucleotidyltransferase activity"/>
    <property type="evidence" value="ECO:0007669"/>
    <property type="project" value="InterPro"/>
</dbReference>
<dbReference type="Pfam" id="PF01743">
    <property type="entry name" value="PolyA_pol"/>
    <property type="match status" value="1"/>
</dbReference>
<organism evidence="14 15">
    <name type="scientific">Pseudidiomarina indica</name>
    <dbReference type="NCBI Taxonomy" id="1159017"/>
    <lineage>
        <taxon>Bacteria</taxon>
        <taxon>Pseudomonadati</taxon>
        <taxon>Pseudomonadota</taxon>
        <taxon>Gammaproteobacteria</taxon>
        <taxon>Alteromonadales</taxon>
        <taxon>Idiomarinaceae</taxon>
        <taxon>Pseudidiomarina</taxon>
    </lineage>
</organism>
<dbReference type="GO" id="GO:0042245">
    <property type="term" value="P:RNA repair"/>
    <property type="evidence" value="ECO:0007669"/>
    <property type="project" value="UniProtKB-KW"/>
</dbReference>
<reference evidence="15" key="1">
    <citation type="submission" date="2016-10" db="EMBL/GenBank/DDBJ databases">
        <authorList>
            <person name="Varghese N."/>
            <person name="Submissions S."/>
        </authorList>
    </citation>
    <scope>NUCLEOTIDE SEQUENCE [LARGE SCALE GENOMIC DNA]</scope>
    <source>
        <strain evidence="15">CGMCC 1.10824</strain>
    </source>
</reference>
<evidence type="ECO:0000256" key="8">
    <source>
        <dbReference type="ARBA" id="ARBA00022840"/>
    </source>
</evidence>
<proteinExistence type="inferred from homology"/>
<dbReference type="AlphaFoldDB" id="A0A1G6B309"/>
<dbReference type="PIRSF" id="PIRSF000813">
    <property type="entry name" value="CCA_bact"/>
    <property type="match status" value="1"/>
</dbReference>
<evidence type="ECO:0000256" key="10">
    <source>
        <dbReference type="ARBA" id="ARBA00022884"/>
    </source>
</evidence>
<dbReference type="Gene3D" id="3.30.460.10">
    <property type="entry name" value="Beta Polymerase, domain 2"/>
    <property type="match status" value="1"/>
</dbReference>
<keyword evidence="3" id="KW-0819">tRNA processing</keyword>
<keyword evidence="15" id="KW-1185">Reference proteome</keyword>
<evidence type="ECO:0000256" key="4">
    <source>
        <dbReference type="ARBA" id="ARBA00022695"/>
    </source>
</evidence>
<dbReference type="GO" id="GO:0005524">
    <property type="term" value="F:ATP binding"/>
    <property type="evidence" value="ECO:0007669"/>
    <property type="project" value="UniProtKB-KW"/>
</dbReference>
<gene>
    <name evidence="14" type="ORF">SAMN02927930_00623</name>
</gene>
<keyword evidence="2 11" id="KW-0808">Transferase</keyword>
<keyword evidence="4" id="KW-0548">Nucleotidyltransferase</keyword>
<dbReference type="InterPro" id="IPR012006">
    <property type="entry name" value="CCA_bact"/>
</dbReference>
<evidence type="ECO:0000256" key="9">
    <source>
        <dbReference type="ARBA" id="ARBA00022842"/>
    </source>
</evidence>
<dbReference type="SUPFAM" id="SSF81891">
    <property type="entry name" value="Poly A polymerase C-terminal region-like"/>
    <property type="match status" value="1"/>
</dbReference>
<evidence type="ECO:0000313" key="15">
    <source>
        <dbReference type="Proteomes" id="UP000199626"/>
    </source>
</evidence>
<dbReference type="GO" id="GO:0046872">
    <property type="term" value="F:metal ion binding"/>
    <property type="evidence" value="ECO:0007669"/>
    <property type="project" value="UniProtKB-KW"/>
</dbReference>
<keyword evidence="6" id="KW-0547">Nucleotide-binding</keyword>
<evidence type="ECO:0000256" key="6">
    <source>
        <dbReference type="ARBA" id="ARBA00022741"/>
    </source>
</evidence>
<evidence type="ECO:0000259" key="13">
    <source>
        <dbReference type="Pfam" id="PF12627"/>
    </source>
</evidence>
<keyword evidence="8" id="KW-0067">ATP-binding</keyword>
<dbReference type="PANTHER" id="PTHR47545:SF1">
    <property type="entry name" value="MULTIFUNCTIONAL CCA PROTEIN"/>
    <property type="match status" value="1"/>
</dbReference>
<dbReference type="GO" id="GO:0001680">
    <property type="term" value="P:tRNA 3'-terminal CCA addition"/>
    <property type="evidence" value="ECO:0007669"/>
    <property type="project" value="InterPro"/>
</dbReference>
<evidence type="ECO:0000256" key="7">
    <source>
        <dbReference type="ARBA" id="ARBA00022800"/>
    </source>
</evidence>
<evidence type="ECO:0000313" key="14">
    <source>
        <dbReference type="EMBL" id="SDB15038.1"/>
    </source>
</evidence>
<dbReference type="STRING" id="1159017.SAMN02927930_00623"/>
<dbReference type="EMBL" id="FMXN01000002">
    <property type="protein sequence ID" value="SDB15038.1"/>
    <property type="molecule type" value="Genomic_DNA"/>
</dbReference>
<dbReference type="Proteomes" id="UP000199626">
    <property type="component" value="Unassembled WGS sequence"/>
</dbReference>
<keyword evidence="7" id="KW-0692">RNA repair</keyword>
<evidence type="ECO:0000256" key="1">
    <source>
        <dbReference type="ARBA" id="ARBA00001946"/>
    </source>
</evidence>
<dbReference type="Gene3D" id="1.10.3090.10">
    <property type="entry name" value="cca-adding enzyme, domain 2"/>
    <property type="match status" value="1"/>
</dbReference>
<evidence type="ECO:0000259" key="12">
    <source>
        <dbReference type="Pfam" id="PF01743"/>
    </source>
</evidence>
<evidence type="ECO:0000256" key="3">
    <source>
        <dbReference type="ARBA" id="ARBA00022694"/>
    </source>
</evidence>
<keyword evidence="5" id="KW-0479">Metal-binding</keyword>
<dbReference type="OrthoDB" id="9805698at2"/>
<feature type="domain" description="tRNA nucleotidyltransferase/poly(A) polymerase RNA and SrmB- binding" evidence="13">
    <location>
        <begin position="149"/>
        <end position="211"/>
    </location>
</feature>
<comment type="cofactor">
    <cofactor evidence="1">
        <name>Mg(2+)</name>
        <dbReference type="ChEBI" id="CHEBI:18420"/>
    </cofactor>
</comment>
<accession>A0A1G6B309</accession>
<dbReference type="GO" id="GO:0003723">
    <property type="term" value="F:RNA binding"/>
    <property type="evidence" value="ECO:0007669"/>
    <property type="project" value="UniProtKB-KW"/>
</dbReference>
<dbReference type="InterPro" id="IPR032828">
    <property type="entry name" value="PolyA_RNA-bd"/>
</dbReference>
<dbReference type="InterPro" id="IPR043519">
    <property type="entry name" value="NT_sf"/>
</dbReference>
<name>A0A1G6B309_9GAMM</name>
<keyword evidence="10 11" id="KW-0694">RNA-binding</keyword>
<dbReference type="SUPFAM" id="SSF81301">
    <property type="entry name" value="Nucleotidyltransferase"/>
    <property type="match status" value="1"/>
</dbReference>
<dbReference type="PANTHER" id="PTHR47545">
    <property type="entry name" value="MULTIFUNCTIONAL CCA PROTEIN"/>
    <property type="match status" value="1"/>
</dbReference>
<sequence>MKVYLVGGAVRDQLLHKAVHERDYVVVGATPEQMLALGYRQVGKDFPVFLHPQTNEEYALARTERKSGAGYTGFTVFADPSVTLEEDLFRRDLTVNAIAQDESGELIDPYGGLHDLQERWLRHISPAFTEDPLRILRVARFAARFAGDGFKVAPETLALMQQISQNGELAHLSAERVWQETEKALATTSPQVYWSLLHQVQAMQPWFSELEHNIDEQGLEHIAEVCAEDRSLYAWALSCSRITEEQLHALHQRLRVPKRYQVIALDALQVSWSPAQVIDAQWVFDLISKLDGWRQPERVSQLLKLWRLLGMTRVLTQQIEAAYDAAKAIQAREVMQRAAQAGTPLQGAEINQAVLAERLQCIQQHWSLDKPDQQNNTKQ</sequence>
<evidence type="ECO:0000256" key="11">
    <source>
        <dbReference type="RuleBase" id="RU003953"/>
    </source>
</evidence>
<evidence type="ECO:0000256" key="2">
    <source>
        <dbReference type="ARBA" id="ARBA00022679"/>
    </source>
</evidence>
<dbReference type="Pfam" id="PF12627">
    <property type="entry name" value="PolyA_pol_RNAbd"/>
    <property type="match status" value="1"/>
</dbReference>
<dbReference type="RefSeq" id="WP_092591636.1">
    <property type="nucleotide sequence ID" value="NZ_FMXN01000002.1"/>
</dbReference>
<dbReference type="CDD" id="cd05398">
    <property type="entry name" value="NT_ClassII-CCAase"/>
    <property type="match status" value="1"/>
</dbReference>
<evidence type="ECO:0000256" key="5">
    <source>
        <dbReference type="ARBA" id="ARBA00022723"/>
    </source>
</evidence>
<dbReference type="InterPro" id="IPR002646">
    <property type="entry name" value="PolA_pol_head_dom"/>
</dbReference>
<keyword evidence="9" id="KW-0460">Magnesium</keyword>
<comment type="similarity">
    <text evidence="11">Belongs to the tRNA nucleotidyltransferase/poly(A) polymerase family.</text>
</comment>
<feature type="domain" description="Poly A polymerase head" evidence="12">
    <location>
        <begin position="3"/>
        <end position="122"/>
    </location>
</feature>
<protein>
    <submittedName>
        <fullName evidence="14">tRNA nucleotidyltransferase (CCA-adding enzyme)</fullName>
    </submittedName>
</protein>